<accession>A0A7G3GEJ8</accession>
<dbReference type="EMBL" id="CP025782">
    <property type="protein sequence ID" value="QBC45877.1"/>
    <property type="molecule type" value="Genomic_DNA"/>
</dbReference>
<dbReference type="Proteomes" id="UP000515917">
    <property type="component" value="Plasmid pl2"/>
</dbReference>
<name>A0A7G3GEJ8_9NEIS</name>
<proteinExistence type="predicted"/>
<keyword evidence="1" id="KW-0614">Plasmid</keyword>
<organism evidence="1 2">
    <name type="scientific">Iodobacter fluviatilis</name>
    <dbReference type="NCBI Taxonomy" id="537"/>
    <lineage>
        <taxon>Bacteria</taxon>
        <taxon>Pseudomonadati</taxon>
        <taxon>Pseudomonadota</taxon>
        <taxon>Betaproteobacteria</taxon>
        <taxon>Neisseriales</taxon>
        <taxon>Chitinibacteraceae</taxon>
        <taxon>Iodobacter</taxon>
    </lineage>
</organism>
<geneLocation type="plasmid" evidence="1 2">
    <name>pl2</name>
</geneLocation>
<dbReference type="RefSeq" id="WP_130108353.1">
    <property type="nucleotide sequence ID" value="NZ_CP025782.1"/>
</dbReference>
<evidence type="ECO:0000313" key="1">
    <source>
        <dbReference type="EMBL" id="QBC45877.1"/>
    </source>
</evidence>
<dbReference type="KEGG" id="ifl:C1H71_20250"/>
<dbReference type="GeneID" id="39458560"/>
<dbReference type="AlphaFoldDB" id="A0A7G3GEJ8"/>
<reference evidence="1 2" key="1">
    <citation type="submission" date="2018-01" db="EMBL/GenBank/DDBJ databases">
        <title>Genome sequence of Iodobacter sp. strain PCH194 isolated from Indian Trans-Himalaya.</title>
        <authorList>
            <person name="Kumar V."/>
            <person name="Thakur V."/>
            <person name="Kumar S."/>
            <person name="Singh D."/>
        </authorList>
    </citation>
    <scope>NUCLEOTIDE SEQUENCE [LARGE SCALE GENOMIC DNA]</scope>
    <source>
        <strain evidence="1 2">PCH194</strain>
        <plasmid evidence="1 2">pl2</plasmid>
    </source>
</reference>
<evidence type="ECO:0000313" key="2">
    <source>
        <dbReference type="Proteomes" id="UP000515917"/>
    </source>
</evidence>
<keyword evidence="2" id="KW-1185">Reference proteome</keyword>
<protein>
    <submittedName>
        <fullName evidence="1">Uncharacterized protein</fullName>
    </submittedName>
</protein>
<sequence length="180" mass="20185">MSDFIQENEELFKLATVVANTDDESKELITLVADLLKVQDKHTNDLAAVSFMPVVNNNPNPYQKRKCLNNIVFAMGENARLSHQIKTTIVDALYPNNQSSPYTQRLGDITAQYMRAAQWYKDTFDVSYINDVCANPNSNLINAAPKLLEVAQAILADDLRSYLPDEYITKVRAAIDKAIG</sequence>
<gene>
    <name evidence="1" type="ORF">C1H71_20250</name>
</gene>